<reference evidence="2" key="1">
    <citation type="submission" date="2012-11" db="EMBL/GenBank/DDBJ databases">
        <title>Dependencies among metagenomic species, viruses, plasmids and units of genetic variation.</title>
        <authorList>
            <person name="Nielsen H.B."/>
            <person name="Almeida M."/>
            <person name="Juncker A.S."/>
            <person name="Rasmussen S."/>
            <person name="Li J."/>
            <person name="Sunagawa S."/>
            <person name="Plichta D."/>
            <person name="Gautier L."/>
            <person name="Le Chatelier E."/>
            <person name="Peletier E."/>
            <person name="Bonde I."/>
            <person name="Nielsen T."/>
            <person name="Manichanh C."/>
            <person name="Arumugam M."/>
            <person name="Batto J."/>
            <person name="Santos M.B.Q.D."/>
            <person name="Blom N."/>
            <person name="Borruel N."/>
            <person name="Burgdorf K.S."/>
            <person name="Boumezbeur F."/>
            <person name="Casellas F."/>
            <person name="Dore J."/>
            <person name="Guarner F."/>
            <person name="Hansen T."/>
            <person name="Hildebrand F."/>
            <person name="Kaas R.S."/>
            <person name="Kennedy S."/>
            <person name="Kristiansen K."/>
            <person name="Kultima J.R."/>
            <person name="Leonard P."/>
            <person name="Levenez F."/>
            <person name="Lund O."/>
            <person name="Moumen B."/>
            <person name="Le Paslier D."/>
            <person name="Pons N."/>
            <person name="Pedersen O."/>
            <person name="Prifti E."/>
            <person name="Qin J."/>
            <person name="Raes J."/>
            <person name="Tap J."/>
            <person name="Tims S."/>
            <person name="Ussery D.W."/>
            <person name="Yamada T."/>
            <person name="MetaHit consortium"/>
            <person name="Renault P."/>
            <person name="Sicheritz-Ponten T."/>
            <person name="Bork P."/>
            <person name="Wang J."/>
            <person name="Brunak S."/>
            <person name="Ehrlich S.D."/>
        </authorList>
    </citation>
    <scope>NUCLEOTIDE SEQUENCE [LARGE SCALE GENOMIC DNA]</scope>
</reference>
<dbReference type="Pfam" id="PF09997">
    <property type="entry name" value="DUF2238"/>
    <property type="match status" value="1"/>
</dbReference>
<accession>R6TNV0</accession>
<feature type="transmembrane region" description="Helical" evidence="1">
    <location>
        <begin position="81"/>
        <end position="105"/>
    </location>
</feature>
<dbReference type="Proteomes" id="UP000017938">
    <property type="component" value="Unassembled WGS sequence"/>
</dbReference>
<gene>
    <name evidence="2" type="ORF">BN580_01358</name>
</gene>
<feature type="transmembrane region" description="Helical" evidence="1">
    <location>
        <begin position="25"/>
        <end position="46"/>
    </location>
</feature>
<evidence type="ECO:0000313" key="3">
    <source>
        <dbReference type="Proteomes" id="UP000017938"/>
    </source>
</evidence>
<evidence type="ECO:0000256" key="1">
    <source>
        <dbReference type="SAM" id="Phobius"/>
    </source>
</evidence>
<feature type="transmembrane region" description="Helical" evidence="1">
    <location>
        <begin position="52"/>
        <end position="69"/>
    </location>
</feature>
<name>R6TNV0_9BACT</name>
<dbReference type="InterPro" id="IPR014509">
    <property type="entry name" value="YjdF-like"/>
</dbReference>
<protein>
    <submittedName>
        <fullName evidence="2">Uncharacterized protein</fullName>
    </submittedName>
</protein>
<dbReference type="EMBL" id="CBFW010000183">
    <property type="protein sequence ID" value="CDC73880.1"/>
    <property type="molecule type" value="Genomic_DNA"/>
</dbReference>
<feature type="transmembrane region" description="Helical" evidence="1">
    <location>
        <begin position="144"/>
        <end position="164"/>
    </location>
</feature>
<proteinExistence type="predicted"/>
<evidence type="ECO:0000313" key="2">
    <source>
        <dbReference type="EMBL" id="CDC73880.1"/>
    </source>
</evidence>
<sequence length="275" mass="31029">MENEKKLKRRRARLDLVAQIKKNKAVFAVYIVLRLIVIVSLVFALVRGNFENAVLCVATLLLLLAPSFIEKSFSVELPSVLEIIIMCFAFSHAILGEIGCFYVKVPWWDTMLHTLNGFLCAGVGFSLIDLLNRDKRFRFELSPVYVALVAFCFSMTVGVLWEFFEFGSDMIFKTDMQKDTVIRSITSVALDPTKSNTPVTVDGITSVVVNGRELGVGGYLDIGLIDTMKDLIVNFIGAVVFSIFGFIYIKYRGRKSRVVENFMVTVRKEEEKSDE</sequence>
<dbReference type="STRING" id="1263015.BN580_01358"/>
<dbReference type="AlphaFoldDB" id="R6TNV0"/>
<feature type="transmembrane region" description="Helical" evidence="1">
    <location>
        <begin position="111"/>
        <end position="132"/>
    </location>
</feature>
<keyword evidence="1" id="KW-1133">Transmembrane helix</keyword>
<keyword evidence="1" id="KW-0812">Transmembrane</keyword>
<feature type="transmembrane region" description="Helical" evidence="1">
    <location>
        <begin position="231"/>
        <end position="249"/>
    </location>
</feature>
<comment type="caution">
    <text evidence="2">The sequence shown here is derived from an EMBL/GenBank/DDBJ whole genome shotgun (WGS) entry which is preliminary data.</text>
</comment>
<organism evidence="2 3">
    <name type="scientific">Candidatus Colimorpha enterica</name>
    <dbReference type="NCBI Taxonomy" id="3083063"/>
    <lineage>
        <taxon>Bacteria</taxon>
        <taxon>Pseudomonadati</taxon>
        <taxon>Bacteroidota</taxon>
        <taxon>Bacteroidia</taxon>
        <taxon>Bacteroidales</taxon>
        <taxon>Candidatus Colimorpha</taxon>
    </lineage>
</organism>
<keyword evidence="1" id="KW-0472">Membrane</keyword>